<dbReference type="PANTHER" id="PTHR24094">
    <property type="entry name" value="SECRETED PROTEIN"/>
    <property type="match status" value="1"/>
</dbReference>
<dbReference type="InterPro" id="IPR011089">
    <property type="entry name" value="GmrSD_C"/>
</dbReference>
<evidence type="ECO:0000259" key="3">
    <source>
        <dbReference type="SMART" id="SM00894"/>
    </source>
</evidence>
<dbReference type="KEGG" id="cpre:Csp1_01730"/>
<gene>
    <name evidence="4" type="ORF">Csp1_01730</name>
</gene>
<proteinExistence type="predicted"/>
<dbReference type="EMBL" id="CP024988">
    <property type="protein sequence ID" value="AWT25001.1"/>
    <property type="molecule type" value="Genomic_DNA"/>
</dbReference>
<dbReference type="STRING" id="1737425.GCA_900049755_01263"/>
<dbReference type="AlphaFoldDB" id="A0A2Z3YNX1"/>
<feature type="signal peptide" evidence="2">
    <location>
        <begin position="1"/>
        <end position="41"/>
    </location>
</feature>
<name>A0A2Z3YNX1_9CORY</name>
<feature type="region of interest" description="Disordered" evidence="1">
    <location>
        <begin position="1"/>
        <end position="21"/>
    </location>
</feature>
<feature type="region of interest" description="Disordered" evidence="1">
    <location>
        <begin position="70"/>
        <end position="102"/>
    </location>
</feature>
<sequence length="374" mass="37253">MNSSTTGVTPAASGMPGGSRRPLRKVAVAGALLAAVVTASACSAGGDASSASTSVPGDVAVSPTVRFPAPAPASVTSPDPATDPATGTAADGAAPPAGAGDSGDVAAALATLDTLPVKGRAPKTGYSREQFGQEWADVDRNGCDTRNDILARDLTGVTLKEGSCRVLSGTLDDPYTGRAIGFVRGQDTSSAVQIDHVVALSDAWQKGAQQLTPERREQFANDPANLLAVDGPANQQKSDGDAATWLPANKAFRCTYVSKQIGVKATYALWVTPAEKDAMVRVLSACGGTGTGTVGGTTTGTGDVTGTGGAPVGDVAEVPPAPAAPSPESVPVDPAGVYYANCAAARAAGAALLHRGEPGYRSGMDGDDDGTACE</sequence>
<keyword evidence="5" id="KW-1185">Reference proteome</keyword>
<reference evidence="5" key="1">
    <citation type="submission" date="2017-11" db="EMBL/GenBank/DDBJ databases">
        <title>Otitis media/interna in a cat caused by the recently described species Corynebacterium provencense.</title>
        <authorList>
            <person name="Kittl S."/>
            <person name="Brodard I."/>
            <person name="Rychener L."/>
            <person name="Jores J."/>
            <person name="Roosje P."/>
            <person name="Gobeli Brawand S."/>
        </authorList>
    </citation>
    <scope>NUCLEOTIDE SEQUENCE [LARGE SCALE GENOMIC DNA]</scope>
    <source>
        <strain evidence="5">17KM38</strain>
    </source>
</reference>
<dbReference type="SMART" id="SM00894">
    <property type="entry name" value="Excalibur"/>
    <property type="match status" value="1"/>
</dbReference>
<keyword evidence="2" id="KW-0732">Signal</keyword>
<evidence type="ECO:0000256" key="1">
    <source>
        <dbReference type="SAM" id="MobiDB-lite"/>
    </source>
</evidence>
<dbReference type="Pfam" id="PF05901">
    <property type="entry name" value="Excalibur"/>
    <property type="match status" value="1"/>
</dbReference>
<feature type="compositionally biased region" description="Low complexity" evidence="1">
    <location>
        <begin position="75"/>
        <end position="102"/>
    </location>
</feature>
<feature type="domain" description="Excalibur calcium-binding" evidence="3">
    <location>
        <begin position="338"/>
        <end position="374"/>
    </location>
</feature>
<dbReference type="PANTHER" id="PTHR24094:SF15">
    <property type="entry name" value="AMP-DEPENDENT SYNTHETASE_LIGASE DOMAIN-CONTAINING PROTEIN-RELATED"/>
    <property type="match status" value="1"/>
</dbReference>
<dbReference type="InterPro" id="IPR008613">
    <property type="entry name" value="Excalibur_Ca-bd_domain"/>
</dbReference>
<dbReference type="Pfam" id="PF07510">
    <property type="entry name" value="GmrSD_C"/>
    <property type="match status" value="1"/>
</dbReference>
<evidence type="ECO:0000313" key="4">
    <source>
        <dbReference type="EMBL" id="AWT25001.1"/>
    </source>
</evidence>
<accession>A0A2Z3YNX1</accession>
<evidence type="ECO:0000313" key="5">
    <source>
        <dbReference type="Proteomes" id="UP000247696"/>
    </source>
</evidence>
<dbReference type="RefSeq" id="WP_227871122.1">
    <property type="nucleotide sequence ID" value="NZ_CP024988.1"/>
</dbReference>
<feature type="chain" id="PRO_5038337661" description="Excalibur calcium-binding domain-containing protein" evidence="2">
    <location>
        <begin position="42"/>
        <end position="374"/>
    </location>
</feature>
<protein>
    <recommendedName>
        <fullName evidence="3">Excalibur calcium-binding domain-containing protein</fullName>
    </recommendedName>
</protein>
<organism evidence="4 5">
    <name type="scientific">Corynebacterium provencense</name>
    <dbReference type="NCBI Taxonomy" id="1737425"/>
    <lineage>
        <taxon>Bacteria</taxon>
        <taxon>Bacillati</taxon>
        <taxon>Actinomycetota</taxon>
        <taxon>Actinomycetes</taxon>
        <taxon>Mycobacteriales</taxon>
        <taxon>Corynebacteriaceae</taxon>
        <taxon>Corynebacterium</taxon>
    </lineage>
</organism>
<evidence type="ECO:0000256" key="2">
    <source>
        <dbReference type="SAM" id="SignalP"/>
    </source>
</evidence>
<dbReference type="Proteomes" id="UP000247696">
    <property type="component" value="Chromosome"/>
</dbReference>